<reference evidence="4 5" key="1">
    <citation type="submission" date="2016-01" db="EMBL/GenBank/DDBJ databases">
        <title>The new phylogeny of the genus Mycobacterium.</title>
        <authorList>
            <person name="Tarcisio F."/>
            <person name="Conor M."/>
            <person name="Antonella G."/>
            <person name="Elisabetta G."/>
            <person name="Giulia F.S."/>
            <person name="Sara T."/>
            <person name="Anna F."/>
            <person name="Clotilde B."/>
            <person name="Roberto B."/>
            <person name="Veronica D.S."/>
            <person name="Fabio R."/>
            <person name="Monica P."/>
            <person name="Olivier J."/>
            <person name="Enrico T."/>
            <person name="Nicola S."/>
        </authorList>
    </citation>
    <scope>NUCLEOTIDE SEQUENCE [LARGE SCALE GENOMIC DNA]</scope>
    <source>
        <strain evidence="4 5">DSM 44153</strain>
    </source>
</reference>
<evidence type="ECO:0000313" key="4">
    <source>
        <dbReference type="EMBL" id="ORX06884.1"/>
    </source>
</evidence>
<dbReference type="Pfam" id="PF08044">
    <property type="entry name" value="DUF1707"/>
    <property type="match status" value="1"/>
</dbReference>
<keyword evidence="1" id="KW-0812">Transmembrane</keyword>
<dbReference type="InterPro" id="IPR012551">
    <property type="entry name" value="DUF1707_SHOCT-like"/>
</dbReference>
<comment type="caution">
    <text evidence="4">The sequence shown here is derived from an EMBL/GenBank/DDBJ whole genome shotgun (WGS) entry which is preliminary data.</text>
</comment>
<feature type="domain" description="DUF1707" evidence="2">
    <location>
        <begin position="7"/>
        <end position="59"/>
    </location>
</feature>
<keyword evidence="1" id="KW-0472">Membrane</keyword>
<dbReference type="PANTHER" id="PTHR40763">
    <property type="entry name" value="MEMBRANE PROTEIN-RELATED"/>
    <property type="match status" value="1"/>
</dbReference>
<evidence type="ECO:0000313" key="5">
    <source>
        <dbReference type="Proteomes" id="UP000193090"/>
    </source>
</evidence>
<dbReference type="AlphaFoldDB" id="A0A1X2EMK8"/>
<name>A0A1X2EMK8_9MYCO</name>
<keyword evidence="1" id="KW-1133">Transmembrane helix</keyword>
<feature type="transmembrane region" description="Helical" evidence="1">
    <location>
        <begin position="114"/>
        <end position="133"/>
    </location>
</feature>
<dbReference type="Proteomes" id="UP000193090">
    <property type="component" value="Unassembled WGS sequence"/>
</dbReference>
<dbReference type="Pfam" id="PF13239">
    <property type="entry name" value="2TM"/>
    <property type="match status" value="1"/>
</dbReference>
<keyword evidence="5" id="KW-1185">Reference proteome</keyword>
<dbReference type="EMBL" id="LQPZ01000013">
    <property type="protein sequence ID" value="ORX06884.1"/>
    <property type="molecule type" value="Genomic_DNA"/>
</dbReference>
<feature type="transmembrane region" description="Helical" evidence="1">
    <location>
        <begin position="81"/>
        <end position="102"/>
    </location>
</feature>
<evidence type="ECO:0000259" key="3">
    <source>
        <dbReference type="Pfam" id="PF13239"/>
    </source>
</evidence>
<proteinExistence type="predicted"/>
<dbReference type="STRING" id="1798.AWC30_04715"/>
<evidence type="ECO:0000259" key="2">
    <source>
        <dbReference type="Pfam" id="PF08044"/>
    </source>
</evidence>
<gene>
    <name evidence="4" type="ORF">AWC30_04715</name>
</gene>
<evidence type="ECO:0000256" key="1">
    <source>
        <dbReference type="SAM" id="Phobius"/>
    </source>
</evidence>
<dbReference type="InterPro" id="IPR025698">
    <property type="entry name" value="2TM_dom"/>
</dbReference>
<feature type="domain" description="2TM" evidence="3">
    <location>
        <begin position="72"/>
        <end position="129"/>
    </location>
</feature>
<dbReference type="PANTHER" id="PTHR40763:SF5">
    <property type="entry name" value="MEMBRANE PROTEIN"/>
    <property type="match status" value="1"/>
</dbReference>
<sequence>MVTAGVMRVGDRQRERTAARLGQALEQGYLAIAEYDARMGEVYAARTVAALDGLVADLPVERIRRNDPRRRGARRSAARSGFRIHLTAYLAASVLMVVIWLATGGGYFWPVWPVVGWGVGVVSHAVSVSACTAHPRPARRGPYWR</sequence>
<organism evidence="4 5">
    <name type="scientific">Mycolicibacillus trivialis</name>
    <dbReference type="NCBI Taxonomy" id="1798"/>
    <lineage>
        <taxon>Bacteria</taxon>
        <taxon>Bacillati</taxon>
        <taxon>Actinomycetota</taxon>
        <taxon>Actinomycetes</taxon>
        <taxon>Mycobacteriales</taxon>
        <taxon>Mycobacteriaceae</taxon>
        <taxon>Mycolicibacillus</taxon>
    </lineage>
</organism>
<accession>A0A1X2EMK8</accession>
<protein>
    <submittedName>
        <fullName evidence="4">Uncharacterized protein</fullName>
    </submittedName>
</protein>